<protein>
    <submittedName>
        <fullName evidence="1">Uncharacterized protein</fullName>
    </submittedName>
</protein>
<reference evidence="1" key="1">
    <citation type="submission" date="2017-04" db="EMBL/GenBank/DDBJ databases">
        <authorList>
            <person name="Varghese N."/>
            <person name="Submissions S."/>
        </authorList>
    </citation>
    <scope>NUCLEOTIDE SEQUENCE</scope>
    <source>
        <strain evidence="1">WTE2008</strain>
    </source>
</reference>
<gene>
    <name evidence="1" type="ORF">SAMN06297397_2858</name>
</gene>
<evidence type="ECO:0000313" key="2">
    <source>
        <dbReference type="Proteomes" id="UP000192328"/>
    </source>
</evidence>
<organism evidence="1 2">
    <name type="scientific">Aristaeella lactis</name>
    <dbReference type="NCBI Taxonomy" id="3046383"/>
    <lineage>
        <taxon>Bacteria</taxon>
        <taxon>Bacillati</taxon>
        <taxon>Bacillota</taxon>
        <taxon>Clostridia</taxon>
        <taxon>Eubacteriales</taxon>
        <taxon>Aristaeellaceae</taxon>
        <taxon>Aristaeella</taxon>
    </lineage>
</organism>
<dbReference type="Proteomes" id="UP000192328">
    <property type="component" value="Unassembled WGS sequence"/>
</dbReference>
<comment type="caution">
    <text evidence="1">The sequence shown here is derived from an EMBL/GenBank/DDBJ whole genome shotgun (WGS) entry which is preliminary data.</text>
</comment>
<dbReference type="EMBL" id="FWXZ01000007">
    <property type="protein sequence ID" value="SMC84045.1"/>
    <property type="molecule type" value="Genomic_DNA"/>
</dbReference>
<evidence type="ECO:0000313" key="1">
    <source>
        <dbReference type="EMBL" id="SMC84045.1"/>
    </source>
</evidence>
<proteinExistence type="predicted"/>
<sequence length="242" mass="27918">MKKLFALMLMLCLVLTAAAVAEEEFGYYPDEYPESKVYVNTWIAEDGDWRIEMYAEDGGIKPMIVHRLGDNKEDIWEYATALNPDMTALTAVPFGLHYRQDTVSYDWDETYYEDGDAVFTINENGKLLWNDLKEDAGKGLEFEPIGNFYGGRWMKGDTEVIFYDWYEGEYDIRCFTYGRNDEILADAILKGSYDPASDTITAEGFFDPDEPFTVTFSYDESNNVVWTENGESTVLEYSYRTD</sequence>
<keyword evidence="2" id="KW-1185">Reference proteome</keyword>
<accession>A0AC61PPX8</accession>
<name>A0AC61PPX8_9FIRM</name>